<protein>
    <recommendedName>
        <fullName evidence="2">N-acetyltransferase domain-containing protein</fullName>
    </recommendedName>
</protein>
<dbReference type="PANTHER" id="PTHR31435">
    <property type="entry name" value="PROTEIN NATD1"/>
    <property type="match status" value="1"/>
</dbReference>
<dbReference type="InterPro" id="IPR031165">
    <property type="entry name" value="GNAT_YJDJ"/>
</dbReference>
<feature type="region of interest" description="Disordered" evidence="1">
    <location>
        <begin position="1"/>
        <end position="25"/>
    </location>
</feature>
<proteinExistence type="predicted"/>
<gene>
    <name evidence="3" type="ORF">SAMN04488546_2524</name>
</gene>
<keyword evidence="4" id="KW-1185">Reference proteome</keyword>
<accession>A0A1I0EQ74</accession>
<sequence length="123" mass="13192">MSSPGNGAGDERRGKPSMETSVVDVPDRGRFEVRLGDRVVGLASYHVENGTMALPHTEVDPSVGGRGIGSLLVAGVLAAARQRGLTVLPYCSFVRHYIQQHPEDVDLVAEDDRPHFGLATADR</sequence>
<reference evidence="4" key="1">
    <citation type="submission" date="2016-10" db="EMBL/GenBank/DDBJ databases">
        <authorList>
            <person name="Varghese N."/>
            <person name="Submissions S."/>
        </authorList>
    </citation>
    <scope>NUCLEOTIDE SEQUENCE [LARGE SCALE GENOMIC DNA]</scope>
    <source>
        <strain evidence="4">DSM 44209</strain>
    </source>
</reference>
<dbReference type="EMBL" id="FOIE01000005">
    <property type="protein sequence ID" value="SET47564.1"/>
    <property type="molecule type" value="Genomic_DNA"/>
</dbReference>
<evidence type="ECO:0000256" key="1">
    <source>
        <dbReference type="SAM" id="MobiDB-lite"/>
    </source>
</evidence>
<dbReference type="AlphaFoldDB" id="A0A1I0EQ74"/>
<dbReference type="InterPro" id="IPR045057">
    <property type="entry name" value="Gcn5-rel_NAT"/>
</dbReference>
<dbReference type="Pfam" id="PF14542">
    <property type="entry name" value="Acetyltransf_CG"/>
    <property type="match status" value="1"/>
</dbReference>
<feature type="domain" description="N-acetyltransferase" evidence="2">
    <location>
        <begin position="23"/>
        <end position="109"/>
    </location>
</feature>
<dbReference type="CDD" id="cd04301">
    <property type="entry name" value="NAT_SF"/>
    <property type="match status" value="1"/>
</dbReference>
<dbReference type="PANTHER" id="PTHR31435:SF10">
    <property type="entry name" value="BSR4717 PROTEIN"/>
    <property type="match status" value="1"/>
</dbReference>
<dbReference type="RefSeq" id="WP_245743522.1">
    <property type="nucleotide sequence ID" value="NZ_FOIE01000005.1"/>
</dbReference>
<dbReference type="Proteomes" id="UP000198507">
    <property type="component" value="Unassembled WGS sequence"/>
</dbReference>
<organism evidence="3 4">
    <name type="scientific">Geodermatophilus poikilotrophus</name>
    <dbReference type="NCBI Taxonomy" id="1333667"/>
    <lineage>
        <taxon>Bacteria</taxon>
        <taxon>Bacillati</taxon>
        <taxon>Actinomycetota</taxon>
        <taxon>Actinomycetes</taxon>
        <taxon>Geodermatophilales</taxon>
        <taxon>Geodermatophilaceae</taxon>
        <taxon>Geodermatophilus</taxon>
    </lineage>
</organism>
<dbReference type="SUPFAM" id="SSF55729">
    <property type="entry name" value="Acyl-CoA N-acyltransferases (Nat)"/>
    <property type="match status" value="1"/>
</dbReference>
<dbReference type="InterPro" id="IPR016181">
    <property type="entry name" value="Acyl_CoA_acyltransferase"/>
</dbReference>
<evidence type="ECO:0000259" key="2">
    <source>
        <dbReference type="PROSITE" id="PS51729"/>
    </source>
</evidence>
<evidence type="ECO:0000313" key="3">
    <source>
        <dbReference type="EMBL" id="SET47564.1"/>
    </source>
</evidence>
<name>A0A1I0EQ74_9ACTN</name>
<evidence type="ECO:0000313" key="4">
    <source>
        <dbReference type="Proteomes" id="UP000198507"/>
    </source>
</evidence>
<dbReference type="Gene3D" id="3.40.630.30">
    <property type="match status" value="1"/>
</dbReference>
<dbReference type="PROSITE" id="PS51729">
    <property type="entry name" value="GNAT_YJDJ"/>
    <property type="match status" value="1"/>
</dbReference>